<dbReference type="GO" id="GO:0051920">
    <property type="term" value="F:peroxiredoxin activity"/>
    <property type="evidence" value="ECO:0007669"/>
    <property type="project" value="InterPro"/>
</dbReference>
<dbReference type="PANTHER" id="PTHR33570">
    <property type="entry name" value="4-CARBOXYMUCONOLACTONE DECARBOXYLASE FAMILY PROTEIN"/>
    <property type="match status" value="1"/>
</dbReference>
<dbReference type="SUPFAM" id="SSF69118">
    <property type="entry name" value="AhpD-like"/>
    <property type="match status" value="1"/>
</dbReference>
<gene>
    <name evidence="2" type="ORF">CNS02_05175</name>
</gene>
<dbReference type="InterPro" id="IPR029032">
    <property type="entry name" value="AhpD-like"/>
</dbReference>
<dbReference type="Pfam" id="PF02627">
    <property type="entry name" value="CMD"/>
    <property type="match status" value="1"/>
</dbReference>
<accession>A0A5T1B230</accession>
<dbReference type="InterPro" id="IPR003779">
    <property type="entry name" value="CMD-like"/>
</dbReference>
<sequence length="255" mass="28659">MQLRQKAREIFEKLLGGAKKDQLFASDKEYFINHINFTFGESFVKANLDTQKYFLIALASTLAVGGKIEFKALLQGAIKNDISPIVIKEVIYQATPYVGFSRVCDFLSLCNKVFEKLNIALVLTPQGTTTQENRKIKGREIQNTIFSEANITKMIESTPEDKAFINDFLSANCFGDYYTRMGLDLKTRELLTLVYLISLGGLDNQVKAHIQGNLNMGQSRKDLLNIIAALIPYIGYPKALNALNLLDDIKVECKQ</sequence>
<protein>
    <submittedName>
        <fullName evidence="2">Carboxymuconolactone decarboxylase family protein</fullName>
    </submittedName>
</protein>
<organism evidence="2">
    <name type="scientific">Campylobacter jejuni</name>
    <dbReference type="NCBI Taxonomy" id="197"/>
    <lineage>
        <taxon>Bacteria</taxon>
        <taxon>Pseudomonadati</taxon>
        <taxon>Campylobacterota</taxon>
        <taxon>Epsilonproteobacteria</taxon>
        <taxon>Campylobacterales</taxon>
        <taxon>Campylobacteraceae</taxon>
        <taxon>Campylobacter</taxon>
    </lineage>
</organism>
<evidence type="ECO:0000313" key="2">
    <source>
        <dbReference type="EMBL" id="EAK7109127.1"/>
    </source>
</evidence>
<feature type="domain" description="Carboxymuconolactone decarboxylase-like" evidence="1">
    <location>
        <begin position="168"/>
        <end position="247"/>
    </location>
</feature>
<evidence type="ECO:0000259" key="1">
    <source>
        <dbReference type="Pfam" id="PF02627"/>
    </source>
</evidence>
<dbReference type="PANTHER" id="PTHR33570:SF2">
    <property type="entry name" value="CARBOXYMUCONOLACTONE DECARBOXYLASE-LIKE DOMAIN-CONTAINING PROTEIN"/>
    <property type="match status" value="1"/>
</dbReference>
<name>A0A5T1B230_CAMJU</name>
<comment type="caution">
    <text evidence="2">The sequence shown here is derived from an EMBL/GenBank/DDBJ whole genome shotgun (WGS) entry which is preliminary data.</text>
</comment>
<dbReference type="Gene3D" id="1.20.1290.10">
    <property type="entry name" value="AhpD-like"/>
    <property type="match status" value="1"/>
</dbReference>
<dbReference type="InterPro" id="IPR052512">
    <property type="entry name" value="4CMD/NDH-1_regulator"/>
</dbReference>
<reference evidence="2" key="1">
    <citation type="submission" date="2018-06" db="EMBL/GenBank/DDBJ databases">
        <authorList>
            <consortium name="NARMS: The National Antimicrobial Resistance Monitoring System"/>
        </authorList>
    </citation>
    <scope>NUCLEOTIDE SEQUENCE</scope>
    <source>
        <strain evidence="2">CVM N16C013</strain>
    </source>
</reference>
<dbReference type="EMBL" id="AACINO010000025">
    <property type="protein sequence ID" value="EAK7109127.1"/>
    <property type="molecule type" value="Genomic_DNA"/>
</dbReference>
<proteinExistence type="predicted"/>
<dbReference type="AlphaFoldDB" id="A0A5T1B230"/>
<dbReference type="RefSeq" id="WP_002873810.1">
    <property type="nucleotide sequence ID" value="NZ_JAAQZR010000021.1"/>
</dbReference>